<organism evidence="2 3">
    <name type="scientific">Litoribrevibacter albus</name>
    <dbReference type="NCBI Taxonomy" id="1473156"/>
    <lineage>
        <taxon>Bacteria</taxon>
        <taxon>Pseudomonadati</taxon>
        <taxon>Pseudomonadota</taxon>
        <taxon>Gammaproteobacteria</taxon>
        <taxon>Oceanospirillales</taxon>
        <taxon>Oceanospirillaceae</taxon>
        <taxon>Litoribrevibacter</taxon>
    </lineage>
</organism>
<dbReference type="AlphaFoldDB" id="A0AA37W6Z0"/>
<dbReference type="InterPro" id="IPR025218">
    <property type="entry name" value="DUF4426"/>
</dbReference>
<dbReference type="Gene3D" id="2.60.40.3340">
    <property type="entry name" value="Domain of unknown function DUF4426"/>
    <property type="match status" value="1"/>
</dbReference>
<protein>
    <recommendedName>
        <fullName evidence="1">DUF4426 domain-containing protein</fullName>
    </recommendedName>
</protein>
<feature type="domain" description="DUF4426" evidence="1">
    <location>
        <begin position="37"/>
        <end position="157"/>
    </location>
</feature>
<name>A0AA37W6Z0_9GAMM</name>
<dbReference type="Pfam" id="PF14467">
    <property type="entry name" value="DUF4426"/>
    <property type="match status" value="1"/>
</dbReference>
<keyword evidence="3" id="KW-1185">Reference proteome</keyword>
<evidence type="ECO:0000313" key="2">
    <source>
        <dbReference type="EMBL" id="GLQ30554.1"/>
    </source>
</evidence>
<reference evidence="2" key="2">
    <citation type="submission" date="2023-01" db="EMBL/GenBank/DDBJ databases">
        <title>Draft genome sequence of Litoribrevibacter albus strain NBRC 110071.</title>
        <authorList>
            <person name="Sun Q."/>
            <person name="Mori K."/>
        </authorList>
    </citation>
    <scope>NUCLEOTIDE SEQUENCE</scope>
    <source>
        <strain evidence="2">NBRC 110071</strain>
    </source>
</reference>
<accession>A0AA37W6Z0</accession>
<evidence type="ECO:0000259" key="1">
    <source>
        <dbReference type="Pfam" id="PF14467"/>
    </source>
</evidence>
<proteinExistence type="predicted"/>
<evidence type="ECO:0000313" key="3">
    <source>
        <dbReference type="Proteomes" id="UP001161389"/>
    </source>
</evidence>
<comment type="caution">
    <text evidence="2">The sequence shown here is derived from an EMBL/GenBank/DDBJ whole genome shotgun (WGS) entry which is preliminary data.</text>
</comment>
<dbReference type="EMBL" id="BSNM01000006">
    <property type="protein sequence ID" value="GLQ30554.1"/>
    <property type="molecule type" value="Genomic_DNA"/>
</dbReference>
<gene>
    <name evidence="2" type="ORF">GCM10007876_10320</name>
</gene>
<dbReference type="Proteomes" id="UP001161389">
    <property type="component" value="Unassembled WGS sequence"/>
</dbReference>
<sequence>MNVYQFLQTHRSRLIQYLTIGFALLFASLSWAEQKITVGDYEVHYSAFNSSFLQPKVAESYGIQRSKYRGVVNITVLKKGADGKTTPARAFIKGKVKNLIEQTNNLNFRPIIESDAIYHIAEFKISSEDTLTFNLDIQPDPNQPAFPLSFRQAVYPE</sequence>
<reference evidence="2" key="1">
    <citation type="journal article" date="2014" name="Int. J. Syst. Evol. Microbiol.">
        <title>Complete genome sequence of Corynebacterium casei LMG S-19264T (=DSM 44701T), isolated from a smear-ripened cheese.</title>
        <authorList>
            <consortium name="US DOE Joint Genome Institute (JGI-PGF)"/>
            <person name="Walter F."/>
            <person name="Albersmeier A."/>
            <person name="Kalinowski J."/>
            <person name="Ruckert C."/>
        </authorList>
    </citation>
    <scope>NUCLEOTIDE SEQUENCE</scope>
    <source>
        <strain evidence="2">NBRC 110071</strain>
    </source>
</reference>
<dbReference type="RefSeq" id="WP_284379609.1">
    <property type="nucleotide sequence ID" value="NZ_BSNM01000006.1"/>
</dbReference>